<evidence type="ECO:0000313" key="2">
    <source>
        <dbReference type="EMBL" id="KKK76364.1"/>
    </source>
</evidence>
<dbReference type="Gene3D" id="2.30.300.10">
    <property type="entry name" value="Baseplate protein-like domain - beta roll fold"/>
    <property type="match status" value="1"/>
</dbReference>
<feature type="domain" description="Baseplate hub protein gp44-like N-terminal" evidence="1">
    <location>
        <begin position="4"/>
        <end position="86"/>
    </location>
</feature>
<name>A0A0F9AD33_9ZZZZ</name>
<evidence type="ECO:0000259" key="1">
    <source>
        <dbReference type="Pfam" id="PF21683"/>
    </source>
</evidence>
<organism evidence="2">
    <name type="scientific">marine sediment metagenome</name>
    <dbReference type="NCBI Taxonomy" id="412755"/>
    <lineage>
        <taxon>unclassified sequences</taxon>
        <taxon>metagenomes</taxon>
        <taxon>ecological metagenomes</taxon>
    </lineage>
</organism>
<dbReference type="SUPFAM" id="SSF69279">
    <property type="entry name" value="Phage tail proteins"/>
    <property type="match status" value="1"/>
</dbReference>
<feature type="non-terminal residue" evidence="2">
    <location>
        <position position="291"/>
    </location>
</feature>
<dbReference type="Pfam" id="PF21683">
    <property type="entry name" value="GpP-like_1st"/>
    <property type="match status" value="1"/>
</dbReference>
<proteinExistence type="predicted"/>
<dbReference type="EMBL" id="LAZR01055439">
    <property type="protein sequence ID" value="KKK76364.1"/>
    <property type="molecule type" value="Genomic_DNA"/>
</dbReference>
<dbReference type="AlphaFoldDB" id="A0A0F9AD33"/>
<dbReference type="InterPro" id="IPR049354">
    <property type="entry name" value="GpP-like_N"/>
</dbReference>
<gene>
    <name evidence="2" type="ORF">LCGC14_2864420</name>
</gene>
<protein>
    <recommendedName>
        <fullName evidence="1">Baseplate hub protein gp44-like N-terminal domain-containing protein</fullName>
    </recommendedName>
</protein>
<accession>A0A0F9AD33</accession>
<sequence>MTASVRINDVVIDRWQSYNIENDMLTPADGFSLTLAPASKAVFDLVPPDAEVEVRIDDTPILSGFIDERVVNVVKSGPTINISGRDRAGRMVDESADLQTFPRLDILELADRLARPTFPLGATLSNADNRDLVRGRRSGKAAAGAEPIFSKSSEAPKKVEPGETRWDVLQQFLEPAELLAWAQANGEKLVIGLPKYNQGTQFRFFLAKSGSLRISETNVEDATITDSVANRYSKITVNGSSRGSARNYGTRVTKHTATILEGPQFDGTGKSFQTRKQLIIADDDVKNERDA</sequence>
<comment type="caution">
    <text evidence="2">The sequence shown here is derived from an EMBL/GenBank/DDBJ whole genome shotgun (WGS) entry which is preliminary data.</text>
</comment>
<reference evidence="2" key="1">
    <citation type="journal article" date="2015" name="Nature">
        <title>Complex archaea that bridge the gap between prokaryotes and eukaryotes.</title>
        <authorList>
            <person name="Spang A."/>
            <person name="Saw J.H."/>
            <person name="Jorgensen S.L."/>
            <person name="Zaremba-Niedzwiedzka K."/>
            <person name="Martijn J."/>
            <person name="Lind A.E."/>
            <person name="van Eijk R."/>
            <person name="Schleper C."/>
            <person name="Guy L."/>
            <person name="Ettema T.J."/>
        </authorList>
    </citation>
    <scope>NUCLEOTIDE SEQUENCE</scope>
</reference>